<evidence type="ECO:0000313" key="3">
    <source>
        <dbReference type="EMBL" id="MCP9502822.1"/>
    </source>
</evidence>
<dbReference type="Gene3D" id="1.20.120.330">
    <property type="entry name" value="Nucleotidyltransferases domain 2"/>
    <property type="match status" value="1"/>
</dbReference>
<dbReference type="InterPro" id="IPR007842">
    <property type="entry name" value="HEPN_dom"/>
</dbReference>
<comment type="caution">
    <text evidence="3">The sequence shown here is derived from an EMBL/GenBank/DDBJ whole genome shotgun (WGS) entry which is preliminary data.</text>
</comment>
<evidence type="ECO:0000256" key="1">
    <source>
        <dbReference type="ARBA" id="ARBA00038248"/>
    </source>
</evidence>
<feature type="domain" description="HEPN" evidence="2">
    <location>
        <begin position="16"/>
        <end position="132"/>
    </location>
</feature>
<protein>
    <submittedName>
        <fullName evidence="3">HEPN domain-containing protein</fullName>
    </submittedName>
</protein>
<accession>A0AAW5I3K0</accession>
<dbReference type="PANTHER" id="PTHR36565:SF1">
    <property type="entry name" value="UPF0332 PROTEIN TM_1000"/>
    <property type="match status" value="1"/>
</dbReference>
<proteinExistence type="inferred from homology"/>
<dbReference type="Proteomes" id="UP001206014">
    <property type="component" value="Unassembled WGS sequence"/>
</dbReference>
<reference evidence="3" key="1">
    <citation type="submission" date="2022-07" db="EMBL/GenBank/DDBJ databases">
        <title>Prevotella copri.</title>
        <authorList>
            <person name="Yang C."/>
        </authorList>
    </citation>
    <scope>NUCLEOTIDE SEQUENCE</scope>
    <source>
        <strain evidence="3">HF88</strain>
    </source>
</reference>
<organism evidence="3 4">
    <name type="scientific">Segatella copri</name>
    <dbReference type="NCBI Taxonomy" id="165179"/>
    <lineage>
        <taxon>Bacteria</taxon>
        <taxon>Pseudomonadati</taxon>
        <taxon>Bacteroidota</taxon>
        <taxon>Bacteroidia</taxon>
        <taxon>Bacteroidales</taxon>
        <taxon>Prevotellaceae</taxon>
        <taxon>Segatella</taxon>
    </lineage>
</organism>
<dbReference type="RefSeq" id="WP_234564889.1">
    <property type="nucleotide sequence ID" value="NZ_JAJTTD010000035.1"/>
</dbReference>
<dbReference type="PANTHER" id="PTHR36565">
    <property type="entry name" value="UPF0332 PROTEIN TM_1000"/>
    <property type="match status" value="1"/>
</dbReference>
<comment type="similarity">
    <text evidence="1">Belongs to the UPF0332 family.</text>
</comment>
<dbReference type="Pfam" id="PF05168">
    <property type="entry name" value="HEPN"/>
    <property type="match status" value="1"/>
</dbReference>
<name>A0AAW5I3K0_9BACT</name>
<gene>
    <name evidence="3" type="ORF">NND11_15000</name>
</gene>
<evidence type="ECO:0000259" key="2">
    <source>
        <dbReference type="Pfam" id="PF05168"/>
    </source>
</evidence>
<evidence type="ECO:0000313" key="4">
    <source>
        <dbReference type="Proteomes" id="UP001206014"/>
    </source>
</evidence>
<dbReference type="AlphaFoldDB" id="A0AAW5I3K0"/>
<dbReference type="InterPro" id="IPR052226">
    <property type="entry name" value="UPF0332_toxin"/>
</dbReference>
<sequence length="151" mass="17540">MIKGQLTDTDRTEIVKYRLEKAYRTYNEAIGSIENSYVETAANRLYYAAYYAVSALLISYKYEASTHNGVIQMFGKVFLRNNIIDKKYGKTFNQLFSLRLTGDYEDRHILDLETEVLPLVEPAKELIDLVSEMAKKQLKELTAFIMRFPMV</sequence>
<dbReference type="EMBL" id="JANDXR010000030">
    <property type="protein sequence ID" value="MCP9502822.1"/>
    <property type="molecule type" value="Genomic_DNA"/>
</dbReference>